<proteinExistence type="predicted"/>
<dbReference type="GO" id="GO:0016788">
    <property type="term" value="F:hydrolase activity, acting on ester bonds"/>
    <property type="evidence" value="ECO:0007669"/>
    <property type="project" value="InterPro"/>
</dbReference>
<protein>
    <submittedName>
        <fullName evidence="2">Homing endonuclease</fullName>
    </submittedName>
</protein>
<feature type="domain" description="HNH nuclease" evidence="1">
    <location>
        <begin position="272"/>
        <end position="320"/>
    </location>
</feature>
<dbReference type="InterPro" id="IPR010902">
    <property type="entry name" value="NUMOD4"/>
</dbReference>
<keyword evidence="2" id="KW-0540">Nuclease</keyword>
<dbReference type="EMBL" id="BK016076">
    <property type="protein sequence ID" value="DAF92894.1"/>
    <property type="molecule type" value="Genomic_DNA"/>
</dbReference>
<dbReference type="GO" id="GO:0004519">
    <property type="term" value="F:endonuclease activity"/>
    <property type="evidence" value="ECO:0007669"/>
    <property type="project" value="UniProtKB-KW"/>
</dbReference>
<evidence type="ECO:0000313" key="2">
    <source>
        <dbReference type="EMBL" id="DAF92894.1"/>
    </source>
</evidence>
<evidence type="ECO:0000259" key="1">
    <source>
        <dbReference type="SMART" id="SM00507"/>
    </source>
</evidence>
<accession>A0A8S5UET5</accession>
<sequence>MKEVWKDLDIDFTRNYKISSHGRFLRKDSNKISVGFHGQITLSDNSKTKNFPIDELVLKTFGIYKEGTNIQHIDRDRCNCRLNNLVQKDNSEEGEVWKSIKGYEGLYEISNYGRVKRLARKFYSEKEKIWKSVKEMVMKPDFRHQSYPNITLHKDGKYQSHYISILVKTHFLGLKYDDIIDYIDSDRTNCRIDNLCLHRNKCVEGDVIWKDIKQYEGYYQVSSDGRVRSLDRYVPAKNDSIKLCRGVERYLADNDGYRTINLYKHRENGKKNGKHYMVHRLVAEAFIPNLENKPEVNHKDGNKSNNSISNLEWVTKSENVRHAYATGLNSIELARQSLHKASLVSAELSRVKCKCIETGQVYDSYTEAGELTGTSAIEIKVSCDKHSVCRGLHYCRLDDEYEIGIENLEGEIWKGIPGYEDRYQISNKGRVKSLARVCKGTMFNKNTERSVPEKLLSTKSNQVSCNKDGHTKVFNYRKLHQEIFEVKNKQLIRKHYL</sequence>
<dbReference type="Gene3D" id="3.90.75.20">
    <property type="match status" value="4"/>
</dbReference>
<dbReference type="InterPro" id="IPR044925">
    <property type="entry name" value="His-Me_finger_sf"/>
</dbReference>
<dbReference type="Pfam" id="PF07463">
    <property type="entry name" value="NUMOD4"/>
    <property type="match status" value="3"/>
</dbReference>
<keyword evidence="2" id="KW-0378">Hydrolase</keyword>
<dbReference type="SUPFAM" id="SSF54060">
    <property type="entry name" value="His-Me finger endonucleases"/>
    <property type="match status" value="3"/>
</dbReference>
<organism evidence="2">
    <name type="scientific">Siphoviridae sp. ctX5W26</name>
    <dbReference type="NCBI Taxonomy" id="2825540"/>
    <lineage>
        <taxon>Viruses</taxon>
        <taxon>Duplodnaviria</taxon>
        <taxon>Heunggongvirae</taxon>
        <taxon>Uroviricota</taxon>
        <taxon>Caudoviricetes</taxon>
    </lineage>
</organism>
<dbReference type="SMART" id="SM00507">
    <property type="entry name" value="HNHc"/>
    <property type="match status" value="1"/>
</dbReference>
<reference evidence="2" key="1">
    <citation type="journal article" date="2021" name="Proc. Natl. Acad. Sci. U.S.A.">
        <title>A Catalog of Tens of Thousands of Viruses from Human Metagenomes Reveals Hidden Associations with Chronic Diseases.</title>
        <authorList>
            <person name="Tisza M.J."/>
            <person name="Buck C.B."/>
        </authorList>
    </citation>
    <scope>NUCLEOTIDE SEQUENCE</scope>
    <source>
        <strain evidence="2">CtX5W26</strain>
    </source>
</reference>
<keyword evidence="2" id="KW-0255">Endonuclease</keyword>
<name>A0A8S5UET5_9CAUD</name>
<dbReference type="Pfam" id="PF13392">
    <property type="entry name" value="HNH_3"/>
    <property type="match status" value="1"/>
</dbReference>
<dbReference type="InterPro" id="IPR003615">
    <property type="entry name" value="HNH_nuc"/>
</dbReference>